<evidence type="ECO:0000313" key="19">
    <source>
        <dbReference type="EMBL" id="CAK9175276.1"/>
    </source>
</evidence>
<evidence type="ECO:0000256" key="15">
    <source>
        <dbReference type="PIRNR" id="PIRNR037090"/>
    </source>
</evidence>
<dbReference type="PANTHER" id="PTHR34836:SF6">
    <property type="entry name" value="PERIPLASMIC BINDING PROTEIN-LIKE I"/>
    <property type="match status" value="1"/>
</dbReference>
<comment type="subcellular location">
    <subcellularLocation>
        <location evidence="1">Membrane</location>
        <topology evidence="1">Multi-pass membrane protein</topology>
    </subcellularLocation>
</comment>
<feature type="transmembrane region" description="Helical" evidence="16">
    <location>
        <begin position="896"/>
        <end position="917"/>
    </location>
</feature>
<organism evidence="19 20">
    <name type="scientific">Ilex paraguariensis</name>
    <name type="common">yerba mate</name>
    <dbReference type="NCBI Taxonomy" id="185542"/>
    <lineage>
        <taxon>Eukaryota</taxon>
        <taxon>Viridiplantae</taxon>
        <taxon>Streptophyta</taxon>
        <taxon>Embryophyta</taxon>
        <taxon>Tracheophyta</taxon>
        <taxon>Spermatophyta</taxon>
        <taxon>Magnoliopsida</taxon>
        <taxon>eudicotyledons</taxon>
        <taxon>Gunneridae</taxon>
        <taxon>Pentapetalae</taxon>
        <taxon>asterids</taxon>
        <taxon>campanulids</taxon>
        <taxon>Aquifoliales</taxon>
        <taxon>Aquifoliaceae</taxon>
        <taxon>Ilex</taxon>
    </lineage>
</organism>
<dbReference type="GO" id="GO:0034220">
    <property type="term" value="P:monoatomic ion transmembrane transport"/>
    <property type="evidence" value="ECO:0007669"/>
    <property type="project" value="UniProtKB-KW"/>
</dbReference>
<dbReference type="Gene3D" id="3.40.190.10">
    <property type="entry name" value="Periplasmic binding protein-like II"/>
    <property type="match status" value="3"/>
</dbReference>
<dbReference type="InterPro" id="IPR001320">
    <property type="entry name" value="Iontro_rcpt_C"/>
</dbReference>
<keyword evidence="12 15" id="KW-1071">Ligand-gated ion channel</keyword>
<dbReference type="SMART" id="SM00079">
    <property type="entry name" value="PBPe"/>
    <property type="match status" value="1"/>
</dbReference>
<comment type="caution">
    <text evidence="19">The sequence shown here is derived from an EMBL/GenBank/DDBJ whole genome shotgun (WGS) entry which is preliminary data.</text>
</comment>
<dbReference type="AlphaFoldDB" id="A0ABC8U8G9"/>
<feature type="transmembrane region" description="Helical" evidence="16">
    <location>
        <begin position="929"/>
        <end position="947"/>
    </location>
</feature>
<dbReference type="Gene3D" id="3.40.50.2300">
    <property type="match status" value="3"/>
</dbReference>
<dbReference type="SUPFAM" id="SSF53822">
    <property type="entry name" value="Periplasmic binding protein-like I"/>
    <property type="match status" value="1"/>
</dbReference>
<feature type="transmembrane region" description="Helical" evidence="16">
    <location>
        <begin position="690"/>
        <end position="708"/>
    </location>
</feature>
<dbReference type="GO" id="GO:0016020">
    <property type="term" value="C:membrane"/>
    <property type="evidence" value="ECO:0007669"/>
    <property type="project" value="UniProtKB-SubCell"/>
</dbReference>
<evidence type="ECO:0000256" key="12">
    <source>
        <dbReference type="ARBA" id="ARBA00023286"/>
    </source>
</evidence>
<dbReference type="Pfam" id="PF10613">
    <property type="entry name" value="Lig_chan-Glu_bd"/>
    <property type="match status" value="1"/>
</dbReference>
<name>A0ABC8U8G9_9AQUA</name>
<dbReference type="FunFam" id="3.40.50.2300:FF:000188">
    <property type="entry name" value="Glutamate receptor"/>
    <property type="match status" value="1"/>
</dbReference>
<dbReference type="Pfam" id="PF00060">
    <property type="entry name" value="Lig_chan"/>
    <property type="match status" value="1"/>
</dbReference>
<feature type="signal peptide" evidence="17">
    <location>
        <begin position="1"/>
        <end position="26"/>
    </location>
</feature>
<evidence type="ECO:0000256" key="2">
    <source>
        <dbReference type="ARBA" id="ARBA00008685"/>
    </source>
</evidence>
<evidence type="ECO:0000256" key="5">
    <source>
        <dbReference type="ARBA" id="ARBA00022692"/>
    </source>
</evidence>
<evidence type="ECO:0000256" key="9">
    <source>
        <dbReference type="ARBA" id="ARBA00023136"/>
    </source>
</evidence>
<evidence type="ECO:0000259" key="18">
    <source>
        <dbReference type="SMART" id="SM00079"/>
    </source>
</evidence>
<keyword evidence="11" id="KW-0325">Glycoprotein</keyword>
<keyword evidence="10 15" id="KW-0675">Receptor</keyword>
<dbReference type="Proteomes" id="UP001642360">
    <property type="component" value="Unassembled WGS sequence"/>
</dbReference>
<dbReference type="PIRSF" id="PIRSF037090">
    <property type="entry name" value="Iontro_Glu-like_rcpt_pln"/>
    <property type="match status" value="1"/>
</dbReference>
<feature type="transmembrane region" description="Helical" evidence="16">
    <location>
        <begin position="660"/>
        <end position="678"/>
    </location>
</feature>
<comment type="similarity">
    <text evidence="2 15">Belongs to the glutamate-gated ion channel (TC 1.A.10.1) family.</text>
</comment>
<dbReference type="Pfam" id="PF01094">
    <property type="entry name" value="ANF_receptor"/>
    <property type="match status" value="1"/>
</dbReference>
<dbReference type="InterPro" id="IPR028082">
    <property type="entry name" value="Peripla_BP_I"/>
</dbReference>
<feature type="transmembrane region" description="Helical" evidence="16">
    <location>
        <begin position="720"/>
        <end position="744"/>
    </location>
</feature>
<dbReference type="InterPro" id="IPR044440">
    <property type="entry name" value="GABAb_receptor_plant_PBP1"/>
</dbReference>
<dbReference type="PANTHER" id="PTHR34836">
    <property type="entry name" value="OS06G0188250 PROTEIN"/>
    <property type="match status" value="1"/>
</dbReference>
<reference evidence="19 20" key="1">
    <citation type="submission" date="2024-02" db="EMBL/GenBank/DDBJ databases">
        <authorList>
            <person name="Vignale AGUSTIN F."/>
            <person name="Sosa J E."/>
            <person name="Modenutti C."/>
        </authorList>
    </citation>
    <scope>NUCLEOTIDE SEQUENCE [LARGE SCALE GENOMIC DNA]</scope>
</reference>
<keyword evidence="6 17" id="KW-0732">Signal</keyword>
<evidence type="ECO:0000256" key="6">
    <source>
        <dbReference type="ARBA" id="ARBA00022729"/>
    </source>
</evidence>
<feature type="chain" id="PRO_5044894568" description="Glutamate receptor" evidence="17">
    <location>
        <begin position="27"/>
        <end position="952"/>
    </location>
</feature>
<gene>
    <name evidence="19" type="ORF">ILEXP_LOCUS45075</name>
</gene>
<keyword evidence="13 15" id="KW-0407">Ion channel</keyword>
<dbReference type="InterPro" id="IPR019594">
    <property type="entry name" value="Glu/Gly-bd"/>
</dbReference>
<dbReference type="FunFam" id="3.40.190.10:FF:000103">
    <property type="entry name" value="Glutamate receptor"/>
    <property type="match status" value="1"/>
</dbReference>
<dbReference type="FunFam" id="1.10.287.70:FF:000037">
    <property type="entry name" value="Glutamate receptor"/>
    <property type="match status" value="1"/>
</dbReference>
<evidence type="ECO:0000256" key="4">
    <source>
        <dbReference type="ARBA" id="ARBA00022448"/>
    </source>
</evidence>
<dbReference type="Gene3D" id="1.10.287.70">
    <property type="match status" value="1"/>
</dbReference>
<dbReference type="InterPro" id="IPR001828">
    <property type="entry name" value="ANF_lig-bd_rcpt"/>
</dbReference>
<protein>
    <recommendedName>
        <fullName evidence="15">Glutamate receptor</fullName>
    </recommendedName>
</protein>
<evidence type="ECO:0000256" key="11">
    <source>
        <dbReference type="ARBA" id="ARBA00023180"/>
    </source>
</evidence>
<evidence type="ECO:0000256" key="7">
    <source>
        <dbReference type="ARBA" id="ARBA00022989"/>
    </source>
</evidence>
<evidence type="ECO:0000313" key="20">
    <source>
        <dbReference type="Proteomes" id="UP001642360"/>
    </source>
</evidence>
<feature type="domain" description="Ionotropic glutamate receptor C-terminal" evidence="18">
    <location>
        <begin position="533"/>
        <end position="875"/>
    </location>
</feature>
<keyword evidence="8 15" id="KW-0406">Ion transport</keyword>
<evidence type="ECO:0000256" key="10">
    <source>
        <dbReference type="ARBA" id="ARBA00023170"/>
    </source>
</evidence>
<proteinExistence type="inferred from homology"/>
<evidence type="ECO:0000256" key="14">
    <source>
        <dbReference type="ARBA" id="ARBA00049638"/>
    </source>
</evidence>
<evidence type="ECO:0000256" key="8">
    <source>
        <dbReference type="ARBA" id="ARBA00023065"/>
    </source>
</evidence>
<comment type="function">
    <text evidence="14">Glutamate-gated receptor that probably acts as a non-selective cation channel. May be involved in light-signal transduction and calcium homeostasis via the regulation of calcium influx into cells.</text>
</comment>
<keyword evidence="9 15" id="KW-0472">Membrane</keyword>
<evidence type="ECO:0000256" key="3">
    <source>
        <dbReference type="ARBA" id="ARBA00011095"/>
    </source>
</evidence>
<dbReference type="EMBL" id="CAUOFW020006580">
    <property type="protein sequence ID" value="CAK9175276.1"/>
    <property type="molecule type" value="Genomic_DNA"/>
</dbReference>
<keyword evidence="20" id="KW-1185">Reference proteome</keyword>
<dbReference type="CDD" id="cd13686">
    <property type="entry name" value="GluR_Plant"/>
    <property type="match status" value="1"/>
</dbReference>
<keyword evidence="7 16" id="KW-1133">Transmembrane helix</keyword>
<dbReference type="InterPro" id="IPR015683">
    <property type="entry name" value="Ionotropic_Glu_rcpt"/>
</dbReference>
<accession>A0ABC8U8G9</accession>
<comment type="subunit">
    <text evidence="3">May form heteromers.</text>
</comment>
<keyword evidence="5 16" id="KW-0812">Transmembrane</keyword>
<evidence type="ECO:0000256" key="13">
    <source>
        <dbReference type="ARBA" id="ARBA00023303"/>
    </source>
</evidence>
<evidence type="ECO:0000256" key="1">
    <source>
        <dbReference type="ARBA" id="ARBA00004141"/>
    </source>
</evidence>
<comment type="function">
    <text evidence="15">Glutamate-gated receptor that probably acts as non-selective cation channel.</text>
</comment>
<dbReference type="SUPFAM" id="SSF53850">
    <property type="entry name" value="Periplasmic binding protein-like II"/>
    <property type="match status" value="1"/>
</dbReference>
<sequence length="952" mass="106019">MKMRRRTQIILSLVIQLLVIPSHLHARFDRSQGNSPTVANEVRVGVILDLGSWVGKTIHSCITMAISDFYAVNSHHKTRIALHTRDSKGEPLQALSAGNSPTVANEVRVGVILDLGSWVGKTIHSCITMAISDFYAVNSHHKTRIALHTRDSKGEPLQALSAALDLLENGKVQAIIGLEMSFEAKVLALLGDKANVPILSFSTSPSSSTEYPYLVQITQDASIQFECIASIVDSFKWRDVAIIYEDTDEGREILPYLVESFQDKNIQIACRSAISPSATDNQILEELHKQMSIQTTVFVVHMSPPLASRLFLIVKRFGMMSEGYAWIITDKTMNLFRSLDWKVIESLQGALGIKSYIPTSTELHNFTRRWKNEVYKDPTIEVKHLNMFGIWAYDAIWALAKAFERVGADTPAAMDDQGTGLNSVYLANISVSEIGRILLNELLKIRFKGLSGEFQILNGKLASNALEILNLIGKGKRRVGFWTSTNGITKVIYSSGNRKYGSSSNSLETIIWPGGSATIPKGWMMRMGGKKLRIGVPTNSEFKELVSVDRNPETNETTVSGYCIDAFNAAMGALPFAVTYEFIPFVGDNGKNLGSYNDLTYQVYLQKYDGAVGDITIMANRSQYVDFTIPFTDEGVGLIARKPMDNKNMWIFLKPLDGKLWLATAACFILTGFVVWVIEHPINEEFQGSLAQQIGTVCWFSFSALVFAHRERLLSNLSKFVVIIWVFILLILTSSYTATLSSLLTVQQIQESKRDYIGYHSDFFGGQRYIPIANKVNFKDDRLKPYTSQEEYVDALSKGSKNGGVDAIADEIPYIKVFLAKYPADYAMIAYESTSNGFGFVFQKGSPLVPEVSKAIAKLRAEGKLVMLEKAWFNGSSFMPQSSVSHPNNTLNLESFSGLFLISGVTSAITLLIFLVCFLRERFAVQNHILTILAQGQPLLFLMRYIFTRNVT</sequence>
<evidence type="ECO:0000256" key="17">
    <source>
        <dbReference type="SAM" id="SignalP"/>
    </source>
</evidence>
<evidence type="ECO:0000256" key="16">
    <source>
        <dbReference type="SAM" id="Phobius"/>
    </source>
</evidence>
<dbReference type="CDD" id="cd19990">
    <property type="entry name" value="PBP1_GABAb_receptor_plant"/>
    <property type="match status" value="1"/>
</dbReference>
<dbReference type="InterPro" id="IPR017103">
    <property type="entry name" value="Iontropic_Glu_rcpt_pln"/>
</dbReference>
<keyword evidence="4 15" id="KW-0813">Transport</keyword>